<gene>
    <name evidence="2" type="ORF">PXEA_LOCUS26956</name>
</gene>
<accession>A0A3S5C3U6</accession>
<sequence length="152" mass="16439">MRAGNPYQIPQFPQPQRPALRPGLLIMRAREAETGSKPSCGQTRGRGGSEGTASSHGPDAHSPRRLPQTTGQMARAKTDMRSPSCAHRTPPGALKLDLLPLPSFRLTADREKSAITVPTRRLSTLPCTSALCLTPLSEAGIYRTGAHKHRRV</sequence>
<protein>
    <submittedName>
        <fullName evidence="2">Uncharacterized protein</fullName>
    </submittedName>
</protein>
<organism evidence="2 3">
    <name type="scientific">Protopolystoma xenopodis</name>
    <dbReference type="NCBI Taxonomy" id="117903"/>
    <lineage>
        <taxon>Eukaryota</taxon>
        <taxon>Metazoa</taxon>
        <taxon>Spiralia</taxon>
        <taxon>Lophotrochozoa</taxon>
        <taxon>Platyhelminthes</taxon>
        <taxon>Monogenea</taxon>
        <taxon>Polyopisthocotylea</taxon>
        <taxon>Polystomatidea</taxon>
        <taxon>Polystomatidae</taxon>
        <taxon>Protopolystoma</taxon>
    </lineage>
</organism>
<dbReference type="AlphaFoldDB" id="A0A3S5C3U6"/>
<feature type="region of interest" description="Disordered" evidence="1">
    <location>
        <begin position="1"/>
        <end position="93"/>
    </location>
</feature>
<evidence type="ECO:0000313" key="2">
    <source>
        <dbReference type="EMBL" id="VEL33516.1"/>
    </source>
</evidence>
<evidence type="ECO:0000313" key="3">
    <source>
        <dbReference type="Proteomes" id="UP000784294"/>
    </source>
</evidence>
<evidence type="ECO:0000256" key="1">
    <source>
        <dbReference type="SAM" id="MobiDB-lite"/>
    </source>
</evidence>
<comment type="caution">
    <text evidence="2">The sequence shown here is derived from an EMBL/GenBank/DDBJ whole genome shotgun (WGS) entry which is preliminary data.</text>
</comment>
<reference evidence="2" key="1">
    <citation type="submission" date="2018-11" db="EMBL/GenBank/DDBJ databases">
        <authorList>
            <consortium name="Pathogen Informatics"/>
        </authorList>
    </citation>
    <scope>NUCLEOTIDE SEQUENCE</scope>
</reference>
<proteinExistence type="predicted"/>
<keyword evidence="3" id="KW-1185">Reference proteome</keyword>
<dbReference type="EMBL" id="CAAALY010245909">
    <property type="protein sequence ID" value="VEL33516.1"/>
    <property type="molecule type" value="Genomic_DNA"/>
</dbReference>
<dbReference type="Proteomes" id="UP000784294">
    <property type="component" value="Unassembled WGS sequence"/>
</dbReference>
<name>A0A3S5C3U6_9PLAT</name>